<accession>A0A1Y3KAW2</accession>
<dbReference type="Gene3D" id="3.40.920.10">
    <property type="entry name" value="Pyruvate-ferredoxin oxidoreductase, PFOR, domain III"/>
    <property type="match status" value="1"/>
</dbReference>
<evidence type="ECO:0000313" key="5">
    <source>
        <dbReference type="Proteomes" id="UP000196082"/>
    </source>
</evidence>
<dbReference type="GO" id="GO:0016903">
    <property type="term" value="F:oxidoreductase activity, acting on the aldehyde or oxo group of donors"/>
    <property type="evidence" value="ECO:0007669"/>
    <property type="project" value="InterPro"/>
</dbReference>
<proteinExistence type="predicted"/>
<dbReference type="EMBL" id="NFSB01000091">
    <property type="protein sequence ID" value="OUM22978.1"/>
    <property type="molecule type" value="Genomic_DNA"/>
</dbReference>
<dbReference type="Pfam" id="PF20169">
    <property type="entry name" value="DUF6537"/>
    <property type="match status" value="1"/>
</dbReference>
<dbReference type="PANTHER" id="PTHR43854">
    <property type="entry name" value="INDOLEPYRUVATE OXIDOREDUCTASE SUBUNIT IORB"/>
    <property type="match status" value="1"/>
</dbReference>
<evidence type="ECO:0000313" key="4">
    <source>
        <dbReference type="EMBL" id="OUM22978.1"/>
    </source>
</evidence>
<sequence length="586" mass="64938">MDTIQRELREFAGVSAIIYDQTCATEKRRRRKRGQFPDPARRVFINDAVCEGCGDCSSKSNCMSVTNVATEFGNKRKIDQSSCNKDFTCLDGFCPSFVTVEGGKLRKPAAMQDSMEDVWLLPEPEVACSQTPYGILITGVGGTGVVTIGALLGMAAFIEGKGVLSLDMAGMAQKGGAVWSHIRIAADQADLNAPRIAEGEANFLLGCDLVVSANSETLVKVRQDITHALVNLEESITSAFVRTYAGQAETGDLQRHPEPDFCADQLKEQISEAVGHQNADFIGASQLATALMGDSIATNMFMLGYACQRGWLPVSHESLMQAVALNGTAIAANKAAFLWGRRAAVDLKKVEARIGQKQSSGSDRTETLDDLVARRVTFLTQYHDARFAERYHHRVLQFRHIEQELFGAPGKLTEAVARNYFKVLAIKDEYEVARLYARPEFLSKVATEFEGDFKLRFHLAPPLFSGGKKSAYGPWVLGAFKLLAQARRIRNTWLDPFARTHERKAELAWLREYETVLEALAKEFTANRHKLAIELAELPDAVRGYGPVKDRYLLSARERMEALLTRWRAPEFSNATQQSKIAVKLI</sequence>
<dbReference type="InterPro" id="IPR002869">
    <property type="entry name" value="Pyrv_flavodox_OxRed_cen"/>
</dbReference>
<feature type="domain" description="DUF6537" evidence="3">
    <location>
        <begin position="368"/>
        <end position="561"/>
    </location>
</feature>
<name>A0A1Y3KAW2_PSEPU</name>
<dbReference type="SUPFAM" id="SSF53323">
    <property type="entry name" value="Pyruvate-ferredoxin oxidoreductase, PFOR, domain III"/>
    <property type="match status" value="1"/>
</dbReference>
<reference evidence="4 5" key="1">
    <citation type="submission" date="2017-05" db="EMBL/GenBank/DDBJ databases">
        <title>Whole genome sequence of Pseudomonas putida isolate 1312 commercialized as a biostimulant.</title>
        <authorList>
            <person name="Crovadore J."/>
            <person name="Blanc P."/>
            <person name="Chablais R."/>
            <person name="Cochard B."/>
            <person name="Grizard D."/>
            <person name="Lefort F."/>
        </authorList>
    </citation>
    <scope>NUCLEOTIDE SEQUENCE [LARGE SCALE GENOMIC DNA]</scope>
    <source>
        <strain evidence="4 5">1312</strain>
    </source>
</reference>
<organism evidence="4 5">
    <name type="scientific">Pseudomonas putida</name>
    <name type="common">Arthrobacter siderocapsulatus</name>
    <dbReference type="NCBI Taxonomy" id="303"/>
    <lineage>
        <taxon>Bacteria</taxon>
        <taxon>Pseudomonadati</taxon>
        <taxon>Pseudomonadota</taxon>
        <taxon>Gammaproteobacteria</taxon>
        <taxon>Pseudomonadales</taxon>
        <taxon>Pseudomonadaceae</taxon>
        <taxon>Pseudomonas</taxon>
    </lineage>
</organism>
<gene>
    <name evidence="4" type="ORF">B8W72_29975</name>
</gene>
<evidence type="ECO:0000256" key="1">
    <source>
        <dbReference type="ARBA" id="ARBA00023002"/>
    </source>
</evidence>
<dbReference type="Proteomes" id="UP000196082">
    <property type="component" value="Unassembled WGS sequence"/>
</dbReference>
<dbReference type="PANTHER" id="PTHR43854:SF1">
    <property type="entry name" value="INDOLEPYRUVATE OXIDOREDUCTASE SUBUNIT IORB"/>
    <property type="match status" value="1"/>
</dbReference>
<feature type="domain" description="Pyruvate/ketoisovalerate oxidoreductase catalytic" evidence="2">
    <location>
        <begin position="141"/>
        <end position="340"/>
    </location>
</feature>
<dbReference type="Pfam" id="PF01558">
    <property type="entry name" value="POR"/>
    <property type="match status" value="1"/>
</dbReference>
<dbReference type="InterPro" id="IPR019752">
    <property type="entry name" value="Pyrv/ketoisovalerate_OxRed_cat"/>
</dbReference>
<dbReference type="AlphaFoldDB" id="A0A1Y3KAW2"/>
<protein>
    <submittedName>
        <fullName evidence="4">Uncharacterized protein</fullName>
    </submittedName>
</protein>
<dbReference type="InterPro" id="IPR046667">
    <property type="entry name" value="DUF6537"/>
</dbReference>
<dbReference type="InterPro" id="IPR052198">
    <property type="entry name" value="IorB_Oxidoreductase"/>
</dbReference>
<evidence type="ECO:0000259" key="3">
    <source>
        <dbReference type="Pfam" id="PF20169"/>
    </source>
</evidence>
<comment type="caution">
    <text evidence="4">The sequence shown here is derived from an EMBL/GenBank/DDBJ whole genome shotgun (WGS) entry which is preliminary data.</text>
</comment>
<keyword evidence="1" id="KW-0560">Oxidoreductase</keyword>
<evidence type="ECO:0000259" key="2">
    <source>
        <dbReference type="Pfam" id="PF01558"/>
    </source>
</evidence>